<dbReference type="EMBL" id="NWSH01004704">
    <property type="protein sequence ID" value="PCG64742.1"/>
    <property type="molecule type" value="Genomic_DNA"/>
</dbReference>
<protein>
    <submittedName>
        <fullName evidence="2">Uncharacterized protein</fullName>
    </submittedName>
</protein>
<reference evidence="2" key="1">
    <citation type="submission" date="2017-09" db="EMBL/GenBank/DDBJ databases">
        <title>Contemporary evolution of a Lepidopteran species, Heliothis virescens, in response to modern agricultural practices.</title>
        <authorList>
            <person name="Fritz M.L."/>
            <person name="Deyonke A.M."/>
            <person name="Papanicolaou A."/>
            <person name="Micinski S."/>
            <person name="Westbrook J."/>
            <person name="Gould F."/>
        </authorList>
    </citation>
    <scope>NUCLEOTIDE SEQUENCE [LARGE SCALE GENOMIC DNA]</scope>
    <source>
        <strain evidence="2">HvINT-</strain>
        <tissue evidence="2">Whole body</tissue>
    </source>
</reference>
<keyword evidence="1" id="KW-0732">Signal</keyword>
<comment type="caution">
    <text evidence="2">The sequence shown here is derived from an EMBL/GenBank/DDBJ whole genome shotgun (WGS) entry which is preliminary data.</text>
</comment>
<evidence type="ECO:0000256" key="1">
    <source>
        <dbReference type="SAM" id="SignalP"/>
    </source>
</evidence>
<name>A0A2A4J013_HELVI</name>
<accession>A0A2A4J013</accession>
<organism evidence="2">
    <name type="scientific">Heliothis virescens</name>
    <name type="common">Tobacco budworm moth</name>
    <dbReference type="NCBI Taxonomy" id="7102"/>
    <lineage>
        <taxon>Eukaryota</taxon>
        <taxon>Metazoa</taxon>
        <taxon>Ecdysozoa</taxon>
        <taxon>Arthropoda</taxon>
        <taxon>Hexapoda</taxon>
        <taxon>Insecta</taxon>
        <taxon>Pterygota</taxon>
        <taxon>Neoptera</taxon>
        <taxon>Endopterygota</taxon>
        <taxon>Lepidoptera</taxon>
        <taxon>Glossata</taxon>
        <taxon>Ditrysia</taxon>
        <taxon>Noctuoidea</taxon>
        <taxon>Noctuidae</taxon>
        <taxon>Heliothinae</taxon>
        <taxon>Heliothis</taxon>
    </lineage>
</organism>
<evidence type="ECO:0000313" key="2">
    <source>
        <dbReference type="EMBL" id="PCG64742.1"/>
    </source>
</evidence>
<proteinExistence type="predicted"/>
<sequence length="131" mass="14964">MVEAILIATTLFSLALCDDQLVAVEFSLPDVLSSVISVDEVLRTIGGGDVEMETSNTLMEDMMMKVQWNAYDYITKFLNLQRRKTQPIPRVEYGPGAHKTEIVKFPKNYLAKRLKALLKIKQKKEERNKKS</sequence>
<feature type="chain" id="PRO_5012381698" evidence="1">
    <location>
        <begin position="18"/>
        <end position="131"/>
    </location>
</feature>
<gene>
    <name evidence="2" type="ORF">B5V51_10156</name>
</gene>
<feature type="signal peptide" evidence="1">
    <location>
        <begin position="1"/>
        <end position="17"/>
    </location>
</feature>
<dbReference type="AlphaFoldDB" id="A0A2A4J013"/>